<name>T1F3W8_HELRO</name>
<feature type="compositionally biased region" description="Polar residues" evidence="1">
    <location>
        <begin position="149"/>
        <end position="177"/>
    </location>
</feature>
<proteinExistence type="predicted"/>
<dbReference type="CTD" id="20203517"/>
<gene>
    <name evidence="3" type="primary">20203517</name>
    <name evidence="2" type="ORF">HELRODRAFT_171182</name>
</gene>
<dbReference type="HOGENOM" id="CLU_1379481_0_0_1"/>
<feature type="region of interest" description="Disordered" evidence="1">
    <location>
        <begin position="1"/>
        <end position="23"/>
    </location>
</feature>
<dbReference type="EnsemblMetazoa" id="HelroT171182">
    <property type="protein sequence ID" value="HelroP171182"/>
    <property type="gene ID" value="HelroG171182"/>
</dbReference>
<evidence type="ECO:0000313" key="2">
    <source>
        <dbReference type="EMBL" id="ESO05542.1"/>
    </source>
</evidence>
<dbReference type="RefSeq" id="XP_009016175.1">
    <property type="nucleotide sequence ID" value="XM_009017927.1"/>
</dbReference>
<reference evidence="3" key="3">
    <citation type="submission" date="2015-06" db="UniProtKB">
        <authorList>
            <consortium name="EnsemblMetazoa"/>
        </authorList>
    </citation>
    <scope>IDENTIFICATION</scope>
</reference>
<dbReference type="Proteomes" id="UP000015101">
    <property type="component" value="Unassembled WGS sequence"/>
</dbReference>
<organism evidence="3 4">
    <name type="scientific">Helobdella robusta</name>
    <name type="common">Californian leech</name>
    <dbReference type="NCBI Taxonomy" id="6412"/>
    <lineage>
        <taxon>Eukaryota</taxon>
        <taxon>Metazoa</taxon>
        <taxon>Spiralia</taxon>
        <taxon>Lophotrochozoa</taxon>
        <taxon>Annelida</taxon>
        <taxon>Clitellata</taxon>
        <taxon>Hirudinea</taxon>
        <taxon>Rhynchobdellida</taxon>
        <taxon>Glossiphoniidae</taxon>
        <taxon>Helobdella</taxon>
    </lineage>
</organism>
<keyword evidence="4" id="KW-1185">Reference proteome</keyword>
<dbReference type="KEGG" id="hro:HELRODRAFT_171182"/>
<reference evidence="2 4" key="2">
    <citation type="journal article" date="2013" name="Nature">
        <title>Insights into bilaterian evolution from three spiralian genomes.</title>
        <authorList>
            <person name="Simakov O."/>
            <person name="Marletaz F."/>
            <person name="Cho S.J."/>
            <person name="Edsinger-Gonzales E."/>
            <person name="Havlak P."/>
            <person name="Hellsten U."/>
            <person name="Kuo D.H."/>
            <person name="Larsson T."/>
            <person name="Lv J."/>
            <person name="Arendt D."/>
            <person name="Savage R."/>
            <person name="Osoegawa K."/>
            <person name="de Jong P."/>
            <person name="Grimwood J."/>
            <person name="Chapman J.A."/>
            <person name="Shapiro H."/>
            <person name="Aerts A."/>
            <person name="Otillar R.P."/>
            <person name="Terry A.Y."/>
            <person name="Boore J.L."/>
            <person name="Grigoriev I.V."/>
            <person name="Lindberg D.R."/>
            <person name="Seaver E.C."/>
            <person name="Weisblat D.A."/>
            <person name="Putnam N.H."/>
            <person name="Rokhsar D.S."/>
        </authorList>
    </citation>
    <scope>NUCLEOTIDE SEQUENCE</scope>
</reference>
<evidence type="ECO:0000256" key="1">
    <source>
        <dbReference type="SAM" id="MobiDB-lite"/>
    </source>
</evidence>
<sequence length="198" mass="22820">MIKSSDFVEKDGQSLDYDQKRENFSLSEEQSLDSLDYYEENSSYLDLYGSTPQDKRLEQRIKSRLKKVKQQKLSVRNKVNYHMEEHAVEVDGDSDSESSDGLKFLSDSKKFHTKTRNFERTFKQENCSVNEVSRLNSIETHTKPMTPVPSKSSSQRSNIKDSTLTNRKSKLAVTTNNSSMDRQSFYKSFSLLIDLGKG</sequence>
<dbReference type="GeneID" id="20203517"/>
<dbReference type="InParanoid" id="T1F3W8"/>
<dbReference type="EMBL" id="KB096325">
    <property type="protein sequence ID" value="ESO05542.1"/>
    <property type="molecule type" value="Genomic_DNA"/>
</dbReference>
<feature type="region of interest" description="Disordered" evidence="1">
    <location>
        <begin position="138"/>
        <end position="177"/>
    </location>
</feature>
<reference evidence="4" key="1">
    <citation type="submission" date="2012-12" db="EMBL/GenBank/DDBJ databases">
        <authorList>
            <person name="Hellsten U."/>
            <person name="Grimwood J."/>
            <person name="Chapman J.A."/>
            <person name="Shapiro H."/>
            <person name="Aerts A."/>
            <person name="Otillar R.P."/>
            <person name="Terry A.Y."/>
            <person name="Boore J.L."/>
            <person name="Simakov O."/>
            <person name="Marletaz F."/>
            <person name="Cho S.-J."/>
            <person name="Edsinger-Gonzales E."/>
            <person name="Havlak P."/>
            <person name="Kuo D.-H."/>
            <person name="Larsson T."/>
            <person name="Lv J."/>
            <person name="Arendt D."/>
            <person name="Savage R."/>
            <person name="Osoegawa K."/>
            <person name="de Jong P."/>
            <person name="Lindberg D.R."/>
            <person name="Seaver E.C."/>
            <person name="Weisblat D.A."/>
            <person name="Putnam N.H."/>
            <person name="Grigoriev I.V."/>
            <person name="Rokhsar D.S."/>
        </authorList>
    </citation>
    <scope>NUCLEOTIDE SEQUENCE</scope>
</reference>
<evidence type="ECO:0000313" key="4">
    <source>
        <dbReference type="Proteomes" id="UP000015101"/>
    </source>
</evidence>
<dbReference type="EMBL" id="AMQM01003821">
    <property type="status" value="NOT_ANNOTATED_CDS"/>
    <property type="molecule type" value="Genomic_DNA"/>
</dbReference>
<protein>
    <submittedName>
        <fullName evidence="2 3">Uncharacterized protein</fullName>
    </submittedName>
</protein>
<dbReference type="AlphaFoldDB" id="T1F3W8"/>
<evidence type="ECO:0000313" key="3">
    <source>
        <dbReference type="EnsemblMetazoa" id="HelroP171182"/>
    </source>
</evidence>
<accession>T1F3W8</accession>